<dbReference type="Proteomes" id="UP000805841">
    <property type="component" value="Unassembled WGS sequence"/>
</dbReference>
<dbReference type="EMBL" id="JAAOCA010000019">
    <property type="protein sequence ID" value="MBD1600202.1"/>
    <property type="molecule type" value="Genomic_DNA"/>
</dbReference>
<feature type="region of interest" description="Disordered" evidence="1">
    <location>
        <begin position="59"/>
        <end position="82"/>
    </location>
</feature>
<accession>A0ABR7Z492</accession>
<keyword evidence="2" id="KW-0732">Signal</keyword>
<evidence type="ECO:0008006" key="5">
    <source>
        <dbReference type="Google" id="ProtNLM"/>
    </source>
</evidence>
<feature type="chain" id="PRO_5045833028" description="Secreted protein" evidence="2">
    <location>
        <begin position="23"/>
        <end position="82"/>
    </location>
</feature>
<dbReference type="RefSeq" id="WP_190422332.1">
    <property type="nucleotide sequence ID" value="NZ_JAAOCA010000019.1"/>
</dbReference>
<gene>
    <name evidence="3" type="ORF">HAQ05_16010</name>
</gene>
<organism evidence="3 4">
    <name type="scientific">Pseudomonas typographi</name>
    <dbReference type="NCBI Taxonomy" id="2715964"/>
    <lineage>
        <taxon>Bacteria</taxon>
        <taxon>Pseudomonadati</taxon>
        <taxon>Pseudomonadota</taxon>
        <taxon>Gammaproteobacteria</taxon>
        <taxon>Pseudomonadales</taxon>
        <taxon>Pseudomonadaceae</taxon>
        <taxon>Pseudomonas</taxon>
    </lineage>
</organism>
<proteinExistence type="predicted"/>
<keyword evidence="4" id="KW-1185">Reference proteome</keyword>
<sequence length="82" mass="9092">MNATLLTLNVLAFIAMVSFHMASDRSDAALVHIDTEQWVQRPPAQHATMAPQRVQARQVREAGGAPESMETTQPAPVERYTF</sequence>
<protein>
    <recommendedName>
        <fullName evidence="5">Secreted protein</fullName>
    </recommendedName>
</protein>
<evidence type="ECO:0000256" key="2">
    <source>
        <dbReference type="SAM" id="SignalP"/>
    </source>
</evidence>
<evidence type="ECO:0000313" key="4">
    <source>
        <dbReference type="Proteomes" id="UP000805841"/>
    </source>
</evidence>
<reference evidence="3 4" key="1">
    <citation type="journal article" date="2020" name="Insects">
        <title>Bacteria Belonging to Pseudomonas typographi sp. nov. from the Bark Beetle Ips typographus Have Genomic Potential to Aid in the Host Ecology.</title>
        <authorList>
            <person name="Peral-Aranega E."/>
            <person name="Saati-Santamaria Z."/>
            <person name="Kolarik M."/>
            <person name="Rivas R."/>
            <person name="Garcia-Fraile P."/>
        </authorList>
    </citation>
    <scope>NUCLEOTIDE SEQUENCE [LARGE SCALE GENOMIC DNA]</scope>
    <source>
        <strain evidence="3 4">CA3A</strain>
    </source>
</reference>
<evidence type="ECO:0000256" key="1">
    <source>
        <dbReference type="SAM" id="MobiDB-lite"/>
    </source>
</evidence>
<comment type="caution">
    <text evidence="3">The sequence shown here is derived from an EMBL/GenBank/DDBJ whole genome shotgun (WGS) entry which is preliminary data.</text>
</comment>
<feature type="signal peptide" evidence="2">
    <location>
        <begin position="1"/>
        <end position="22"/>
    </location>
</feature>
<name>A0ABR7Z492_9PSED</name>
<evidence type="ECO:0000313" key="3">
    <source>
        <dbReference type="EMBL" id="MBD1600202.1"/>
    </source>
</evidence>